<reference evidence="1 2" key="1">
    <citation type="submission" date="2016-10" db="EMBL/GenBank/DDBJ databases">
        <authorList>
            <person name="de Groot N.N."/>
        </authorList>
    </citation>
    <scope>NUCLEOTIDE SEQUENCE [LARGE SCALE GENOMIC DNA]</scope>
    <source>
        <strain evidence="1 2">Nm24</strain>
    </source>
</reference>
<sequence length="66" mass="7126">MKFAYAAVIATAVLLVACGRPHQAVQESERENYEKIISGQKIECEHGVDANGKCLKEGDTGIPEAH</sequence>
<accession>A0A1I7G9X9</accession>
<dbReference type="Proteomes" id="UP000183926">
    <property type="component" value="Unassembled WGS sequence"/>
</dbReference>
<evidence type="ECO:0008006" key="3">
    <source>
        <dbReference type="Google" id="ProtNLM"/>
    </source>
</evidence>
<dbReference type="AlphaFoldDB" id="A0A1I7G9X9"/>
<protein>
    <recommendedName>
        <fullName evidence="3">Lipoprotein</fullName>
    </recommendedName>
</protein>
<name>A0A1I7G9X9_9PROT</name>
<gene>
    <name evidence="1" type="ORF">SAMN05216339_102319</name>
</gene>
<evidence type="ECO:0000313" key="1">
    <source>
        <dbReference type="EMBL" id="SFU45244.1"/>
    </source>
</evidence>
<proteinExistence type="predicted"/>
<dbReference type="EMBL" id="FPBL01000002">
    <property type="protein sequence ID" value="SFU45244.1"/>
    <property type="molecule type" value="Genomic_DNA"/>
</dbReference>
<evidence type="ECO:0000313" key="2">
    <source>
        <dbReference type="Proteomes" id="UP000183926"/>
    </source>
</evidence>
<dbReference type="PROSITE" id="PS51257">
    <property type="entry name" value="PROKAR_LIPOPROTEIN"/>
    <property type="match status" value="1"/>
</dbReference>
<organism evidence="1 2">
    <name type="scientific">Nitrosomonas eutropha</name>
    <dbReference type="NCBI Taxonomy" id="916"/>
    <lineage>
        <taxon>Bacteria</taxon>
        <taxon>Pseudomonadati</taxon>
        <taxon>Pseudomonadota</taxon>
        <taxon>Betaproteobacteria</taxon>
        <taxon>Nitrosomonadales</taxon>
        <taxon>Nitrosomonadaceae</taxon>
        <taxon>Nitrosomonas</taxon>
    </lineage>
</organism>